<feature type="domain" description="PpiC" evidence="4">
    <location>
        <begin position="225"/>
        <end position="326"/>
    </location>
</feature>
<keyword evidence="3" id="KW-1133">Transmembrane helix</keyword>
<dbReference type="PANTHER" id="PTHR47637">
    <property type="entry name" value="CHAPERONE SURA"/>
    <property type="match status" value="1"/>
</dbReference>
<dbReference type="Pfam" id="PF13624">
    <property type="entry name" value="SurA_N_3"/>
    <property type="match status" value="1"/>
</dbReference>
<keyword evidence="1" id="KW-0732">Signal</keyword>
<dbReference type="GO" id="GO:0003755">
    <property type="term" value="F:peptidyl-prolyl cis-trans isomerase activity"/>
    <property type="evidence" value="ECO:0007669"/>
    <property type="project" value="UniProtKB-KW"/>
</dbReference>
<dbReference type="InterPro" id="IPR050280">
    <property type="entry name" value="OMP_Chaperone_SurA"/>
</dbReference>
<dbReference type="InterPro" id="IPR046357">
    <property type="entry name" value="PPIase_dom_sf"/>
</dbReference>
<feature type="transmembrane region" description="Helical" evidence="3">
    <location>
        <begin position="44"/>
        <end position="66"/>
    </location>
</feature>
<proteinExistence type="predicted"/>
<dbReference type="InterPro" id="IPR027304">
    <property type="entry name" value="Trigger_fact/SurA_dom_sf"/>
</dbReference>
<evidence type="ECO:0000259" key="4">
    <source>
        <dbReference type="PROSITE" id="PS50198"/>
    </source>
</evidence>
<evidence type="ECO:0000256" key="1">
    <source>
        <dbReference type="ARBA" id="ARBA00022729"/>
    </source>
</evidence>
<protein>
    <submittedName>
        <fullName evidence="5">SurA N-terminal domain-containing protein</fullName>
    </submittedName>
</protein>
<gene>
    <name evidence="5" type="ORF">H8E23_03420</name>
</gene>
<evidence type="ECO:0000313" key="5">
    <source>
        <dbReference type="EMBL" id="MBC8360437.1"/>
    </source>
</evidence>
<evidence type="ECO:0000313" key="6">
    <source>
        <dbReference type="Proteomes" id="UP000603434"/>
    </source>
</evidence>
<keyword evidence="2" id="KW-0413">Isomerase</keyword>
<dbReference type="Gene3D" id="1.10.4030.10">
    <property type="entry name" value="Porin chaperone SurA, peptide-binding domain"/>
    <property type="match status" value="1"/>
</dbReference>
<accession>A0A8J6NJE2</accession>
<keyword evidence="3" id="KW-0472">Membrane</keyword>
<dbReference type="SUPFAM" id="SSF109998">
    <property type="entry name" value="Triger factor/SurA peptide-binding domain-like"/>
    <property type="match status" value="1"/>
</dbReference>
<dbReference type="PROSITE" id="PS50198">
    <property type="entry name" value="PPIC_PPIASE_2"/>
    <property type="match status" value="1"/>
</dbReference>
<evidence type="ECO:0000256" key="2">
    <source>
        <dbReference type="PROSITE-ProRule" id="PRU00278"/>
    </source>
</evidence>
<dbReference type="Pfam" id="PF00639">
    <property type="entry name" value="Rotamase"/>
    <property type="match status" value="1"/>
</dbReference>
<dbReference type="Gene3D" id="3.10.50.40">
    <property type="match status" value="1"/>
</dbReference>
<sequence length="372" mass="43022">MKNRKGIFIPVENTGCNTLNSLVGDKCCCKRIDTEMALKCFKRIFHHLVLILFYTLLFCAFDFSIIPGAEGGEVVDRIVAIVNDDIITLFELNRSIQPYTEKIRGFGYPSVKESQMLFKVREEILNKLIDEKIKDQEIKRFHITVDQKEIDQTIERIKEVNYYTDEELRAALSSEGLTMEEYRERVKEQMLRSKLVNREIKSKIVITKEDIKSYYDSRSEKYGGEKKYHLLNIIMQVSPLADEAEKQQIKNKMEMVLEKLKDGEPFENMVVTYSESPLASKGGDLGFFSLDQLSPNLREAIKGLAAGDLTPVMDTDQGYQIFLVQEVIQTAAKSLDEVAPEIENILFNEIVNTRFQSWFEELRKRSHIQVIQ</sequence>
<dbReference type="EMBL" id="JACNJH010000089">
    <property type="protein sequence ID" value="MBC8360437.1"/>
    <property type="molecule type" value="Genomic_DNA"/>
</dbReference>
<keyword evidence="3" id="KW-0812">Transmembrane</keyword>
<comment type="caution">
    <text evidence="5">The sequence shown here is derived from an EMBL/GenBank/DDBJ whole genome shotgun (WGS) entry which is preliminary data.</text>
</comment>
<dbReference type="Proteomes" id="UP000603434">
    <property type="component" value="Unassembled WGS sequence"/>
</dbReference>
<dbReference type="PANTHER" id="PTHR47637:SF1">
    <property type="entry name" value="CHAPERONE SURA"/>
    <property type="match status" value="1"/>
</dbReference>
<evidence type="ECO:0000256" key="3">
    <source>
        <dbReference type="SAM" id="Phobius"/>
    </source>
</evidence>
<name>A0A8J6NJE2_9BACT</name>
<dbReference type="AlphaFoldDB" id="A0A8J6NJE2"/>
<reference evidence="5 6" key="1">
    <citation type="submission" date="2020-08" db="EMBL/GenBank/DDBJ databases">
        <title>Bridging the membrane lipid divide: bacteria of the FCB group superphylum have the potential to synthesize archaeal ether lipids.</title>
        <authorList>
            <person name="Villanueva L."/>
            <person name="Von Meijenfeldt F.A.B."/>
            <person name="Westbye A.B."/>
            <person name="Yadav S."/>
            <person name="Hopmans E.C."/>
            <person name="Dutilh B.E."/>
            <person name="Sinninghe Damste J.S."/>
        </authorList>
    </citation>
    <scope>NUCLEOTIDE SEQUENCE [LARGE SCALE GENOMIC DNA]</scope>
    <source>
        <strain evidence="5">NIOZ-UU30</strain>
    </source>
</reference>
<dbReference type="SUPFAM" id="SSF54534">
    <property type="entry name" value="FKBP-like"/>
    <property type="match status" value="1"/>
</dbReference>
<dbReference type="InterPro" id="IPR000297">
    <property type="entry name" value="PPIase_PpiC"/>
</dbReference>
<organism evidence="5 6">
    <name type="scientific">Candidatus Desulfatibia profunda</name>
    <dbReference type="NCBI Taxonomy" id="2841695"/>
    <lineage>
        <taxon>Bacteria</taxon>
        <taxon>Pseudomonadati</taxon>
        <taxon>Thermodesulfobacteriota</taxon>
        <taxon>Desulfobacteria</taxon>
        <taxon>Desulfobacterales</taxon>
        <taxon>Desulfobacterales incertae sedis</taxon>
        <taxon>Candidatus Desulfatibia</taxon>
    </lineage>
</organism>
<keyword evidence="2" id="KW-0697">Rotamase</keyword>